<evidence type="ECO:0000256" key="3">
    <source>
        <dbReference type="SAM" id="MobiDB-lite"/>
    </source>
</evidence>
<dbReference type="Proteomes" id="UP000245699">
    <property type="component" value="Unassembled WGS sequence"/>
</dbReference>
<proteinExistence type="predicted"/>
<comment type="subcellular location">
    <subcellularLocation>
        <location evidence="1">Cytoplasm</location>
    </subcellularLocation>
</comment>
<dbReference type="GO" id="GO:0005634">
    <property type="term" value="C:nucleus"/>
    <property type="evidence" value="ECO:0007669"/>
    <property type="project" value="TreeGrafter"/>
</dbReference>
<dbReference type="PANTHER" id="PTHR12299:SF17">
    <property type="entry name" value="AT19571P-RELATED"/>
    <property type="match status" value="1"/>
</dbReference>
<gene>
    <name evidence="5" type="ORF">BB559_003176</name>
</gene>
<dbReference type="PANTHER" id="PTHR12299">
    <property type="entry name" value="HYALURONIC ACID-BINDING PROTEIN 4"/>
    <property type="match status" value="1"/>
</dbReference>
<dbReference type="STRING" id="61424.A0A2T9YNC0"/>
<dbReference type="SMART" id="SM01233">
    <property type="entry name" value="HABP4_PAI-RBP1"/>
    <property type="match status" value="1"/>
</dbReference>
<feature type="compositionally biased region" description="Gly residues" evidence="3">
    <location>
        <begin position="98"/>
        <end position="110"/>
    </location>
</feature>
<sequence length="294" mass="32352">MADSIASKNIFDLLQDDAPDAEVSFNIVKPAAPKQTKPVAKPTAAPTEKRQQAPRSTQSVRGSHRGPPRDSNRDFAPREQSDREFQGRSQQGASRSRGQGGRGRPRGAGGEGRRAYDRHSATGLHDSEKKTKQGWMGDDQKVLKDGEVAAEQAVKDAEEGASTPAEPVEPEDTTKTLEEYLKEKMEKVKLVEGERKETRKANEGVDSSVLKATSVLVKEDEQFFVGKGQQKAKKQTRTQREKVAVEFTATFAQPERQRRGPRNEARGGRGGNTRGQRRTETLNVNDESAFPSLG</sequence>
<name>A0A2T9YNC0_9FUNG</name>
<feature type="region of interest" description="Disordered" evidence="3">
    <location>
        <begin position="247"/>
        <end position="294"/>
    </location>
</feature>
<dbReference type="InterPro" id="IPR039764">
    <property type="entry name" value="HABP4/SERBP1-like"/>
</dbReference>
<evidence type="ECO:0000256" key="1">
    <source>
        <dbReference type="ARBA" id="ARBA00004496"/>
    </source>
</evidence>
<evidence type="ECO:0000259" key="4">
    <source>
        <dbReference type="SMART" id="SM01233"/>
    </source>
</evidence>
<dbReference type="Pfam" id="PF09598">
    <property type="entry name" value="Stm1_N"/>
    <property type="match status" value="1"/>
</dbReference>
<feature type="domain" description="Hyaluronan/mRNA-binding protein" evidence="4">
    <location>
        <begin position="112"/>
        <end position="204"/>
    </location>
</feature>
<feature type="region of interest" description="Disordered" evidence="3">
    <location>
        <begin position="25"/>
        <end position="174"/>
    </location>
</feature>
<accession>A0A2T9YNC0</accession>
<feature type="compositionally biased region" description="Basic and acidic residues" evidence="3">
    <location>
        <begin position="138"/>
        <end position="158"/>
    </location>
</feature>
<evidence type="ECO:0000313" key="6">
    <source>
        <dbReference type="Proteomes" id="UP000245699"/>
    </source>
</evidence>
<feature type="compositionally biased region" description="Basic and acidic residues" evidence="3">
    <location>
        <begin position="255"/>
        <end position="267"/>
    </location>
</feature>
<organism evidence="5 6">
    <name type="scientific">Furculomyces boomerangus</name>
    <dbReference type="NCBI Taxonomy" id="61424"/>
    <lineage>
        <taxon>Eukaryota</taxon>
        <taxon>Fungi</taxon>
        <taxon>Fungi incertae sedis</taxon>
        <taxon>Zoopagomycota</taxon>
        <taxon>Kickxellomycotina</taxon>
        <taxon>Harpellomycetes</taxon>
        <taxon>Harpellales</taxon>
        <taxon>Harpellaceae</taxon>
        <taxon>Furculomyces</taxon>
    </lineage>
</organism>
<dbReference type="AlphaFoldDB" id="A0A2T9YNC0"/>
<dbReference type="Gene3D" id="6.10.140.1040">
    <property type="match status" value="1"/>
</dbReference>
<reference evidence="5 6" key="1">
    <citation type="journal article" date="2018" name="MBio">
        <title>Comparative Genomics Reveals the Core Gene Toolbox for the Fungus-Insect Symbiosis.</title>
        <authorList>
            <person name="Wang Y."/>
            <person name="Stata M."/>
            <person name="Wang W."/>
            <person name="Stajich J.E."/>
            <person name="White M.M."/>
            <person name="Moncalvo J.M."/>
        </authorList>
    </citation>
    <scope>NUCLEOTIDE SEQUENCE [LARGE SCALE GENOMIC DNA]</scope>
    <source>
        <strain evidence="5 6">AUS-77-4</strain>
    </source>
</reference>
<dbReference type="GO" id="GO:0003723">
    <property type="term" value="F:RNA binding"/>
    <property type="evidence" value="ECO:0007669"/>
    <property type="project" value="InterPro"/>
</dbReference>
<feature type="compositionally biased region" description="Basic and acidic residues" evidence="3">
    <location>
        <begin position="111"/>
        <end position="131"/>
    </location>
</feature>
<keyword evidence="2" id="KW-0963">Cytoplasm</keyword>
<dbReference type="OrthoDB" id="5390558at2759"/>
<dbReference type="GO" id="GO:0005737">
    <property type="term" value="C:cytoplasm"/>
    <property type="evidence" value="ECO:0007669"/>
    <property type="project" value="UniProtKB-SubCell"/>
</dbReference>
<evidence type="ECO:0000313" key="5">
    <source>
        <dbReference type="EMBL" id="PVU93764.1"/>
    </source>
</evidence>
<comment type="caution">
    <text evidence="5">The sequence shown here is derived from an EMBL/GenBank/DDBJ whole genome shotgun (WGS) entry which is preliminary data.</text>
</comment>
<dbReference type="InterPro" id="IPR006861">
    <property type="entry name" value="HABP4_PAIRBP1-bd"/>
</dbReference>
<feature type="compositionally biased region" description="Basic and acidic residues" evidence="3">
    <location>
        <begin position="67"/>
        <end position="86"/>
    </location>
</feature>
<feature type="compositionally biased region" description="Low complexity" evidence="3">
    <location>
        <begin position="87"/>
        <end position="97"/>
    </location>
</feature>
<dbReference type="InterPro" id="IPR019084">
    <property type="entry name" value="STM1-like_N"/>
</dbReference>
<evidence type="ECO:0000256" key="2">
    <source>
        <dbReference type="ARBA" id="ARBA00022490"/>
    </source>
</evidence>
<dbReference type="EMBL" id="MBFT01000301">
    <property type="protein sequence ID" value="PVU93764.1"/>
    <property type="molecule type" value="Genomic_DNA"/>
</dbReference>
<protein>
    <recommendedName>
        <fullName evidence="4">Hyaluronan/mRNA-binding protein domain-containing protein</fullName>
    </recommendedName>
</protein>
<keyword evidence="6" id="KW-1185">Reference proteome</keyword>